<proteinExistence type="predicted"/>
<dbReference type="InterPro" id="IPR006578">
    <property type="entry name" value="MADF-dom"/>
</dbReference>
<evidence type="ECO:0000313" key="4">
    <source>
        <dbReference type="Proteomes" id="UP000691718"/>
    </source>
</evidence>
<dbReference type="Proteomes" id="UP000691718">
    <property type="component" value="Unassembled WGS sequence"/>
</dbReference>
<keyword evidence="4" id="KW-1185">Reference proteome</keyword>
<evidence type="ECO:0000256" key="1">
    <source>
        <dbReference type="SAM" id="MobiDB-lite"/>
    </source>
</evidence>
<dbReference type="AlphaFoldDB" id="A0A8S3WTG5"/>
<dbReference type="Pfam" id="PF10545">
    <property type="entry name" value="MADF_DNA_bdg"/>
    <property type="match status" value="1"/>
</dbReference>
<feature type="region of interest" description="Disordered" evidence="1">
    <location>
        <begin position="131"/>
        <end position="156"/>
    </location>
</feature>
<sequence>MEKEIKPEELIPLVHERAVLWDKTLNDYKNNNLKLLAWREICTILIPNFENMEEKERQHFEELETEMTYTSIQDNKVIPKGITAANEHSTHVAFVAFDNFDRFVDTTSGKDTMHDTVGIIYQFSSDGTDNFDDGEATTSSASQVNDNENGEGPTRKRRRFNEISREIRPYYSKPKASMQLITVDSFTNTTELCKGATEIASDKDLLYVVVKN</sequence>
<evidence type="ECO:0000313" key="3">
    <source>
        <dbReference type="EMBL" id="CAG4981118.1"/>
    </source>
</evidence>
<evidence type="ECO:0000259" key="2">
    <source>
        <dbReference type="Pfam" id="PF10545"/>
    </source>
</evidence>
<dbReference type="OrthoDB" id="6159213at2759"/>
<accession>A0A8S3WTG5</accession>
<feature type="domain" description="MADF" evidence="2">
    <location>
        <begin position="10"/>
        <end position="49"/>
    </location>
</feature>
<feature type="compositionally biased region" description="Polar residues" evidence="1">
    <location>
        <begin position="136"/>
        <end position="147"/>
    </location>
</feature>
<gene>
    <name evidence="3" type="ORF">PAPOLLO_LOCUS10175</name>
</gene>
<protein>
    <submittedName>
        <fullName evidence="3">(apollo) hypothetical protein</fullName>
    </submittedName>
</protein>
<organism evidence="3 4">
    <name type="scientific">Parnassius apollo</name>
    <name type="common">Apollo butterfly</name>
    <name type="synonym">Papilio apollo</name>
    <dbReference type="NCBI Taxonomy" id="110799"/>
    <lineage>
        <taxon>Eukaryota</taxon>
        <taxon>Metazoa</taxon>
        <taxon>Ecdysozoa</taxon>
        <taxon>Arthropoda</taxon>
        <taxon>Hexapoda</taxon>
        <taxon>Insecta</taxon>
        <taxon>Pterygota</taxon>
        <taxon>Neoptera</taxon>
        <taxon>Endopterygota</taxon>
        <taxon>Lepidoptera</taxon>
        <taxon>Glossata</taxon>
        <taxon>Ditrysia</taxon>
        <taxon>Papilionoidea</taxon>
        <taxon>Papilionidae</taxon>
        <taxon>Parnassiinae</taxon>
        <taxon>Parnassini</taxon>
        <taxon>Parnassius</taxon>
        <taxon>Parnassius</taxon>
    </lineage>
</organism>
<name>A0A8S3WTG5_PARAO</name>
<reference evidence="3" key="1">
    <citation type="submission" date="2021-04" db="EMBL/GenBank/DDBJ databases">
        <authorList>
            <person name="Tunstrom K."/>
        </authorList>
    </citation>
    <scope>NUCLEOTIDE SEQUENCE</scope>
</reference>
<comment type="caution">
    <text evidence="3">The sequence shown here is derived from an EMBL/GenBank/DDBJ whole genome shotgun (WGS) entry which is preliminary data.</text>
</comment>
<dbReference type="EMBL" id="CAJQZP010000723">
    <property type="protein sequence ID" value="CAG4981118.1"/>
    <property type="molecule type" value="Genomic_DNA"/>
</dbReference>